<accession>A0ABZ0ZYG0</accession>
<dbReference type="Proteomes" id="UP001322392">
    <property type="component" value="Chromosome"/>
</dbReference>
<organism evidence="1 2">
    <name type="scientific">Pseudomonas canadensis</name>
    <dbReference type="NCBI Taxonomy" id="915099"/>
    <lineage>
        <taxon>Bacteria</taxon>
        <taxon>Pseudomonadati</taxon>
        <taxon>Pseudomonadota</taxon>
        <taxon>Gammaproteobacteria</taxon>
        <taxon>Pseudomonadales</taxon>
        <taxon>Pseudomonadaceae</taxon>
        <taxon>Pseudomonas</taxon>
    </lineage>
</organism>
<gene>
    <name evidence="1" type="ORF">SPL95_15390</name>
</gene>
<dbReference type="EMBL" id="CP139639">
    <property type="protein sequence ID" value="WRI22010.1"/>
    <property type="molecule type" value="Genomic_DNA"/>
</dbReference>
<sequence length="259" mass="28892">MSMTATNSPQPYTGQAMIYLDQNVLDMAVKGYDPEFFTSLSEPFQIIYSDDTLREIKRSNQPEKSPAALGTLNARHFRYQLDDRFEPTGEMILHALHPAEAYANYLQVEPVYDIMLAASHQTTLKLYGGRAESAFADIASEQVKAFGGLLESMSDRIAELDDTHPELRAPIEQYLQHQQSQYEQVSAMAGAEMTKHIGEGSGLSGVNTYRAGVGIGPKELNNVKPPRGIEKIWQIYQDLDGFRCQGYSIENFLGIAGTW</sequence>
<name>A0ABZ0ZYG0_9PSED</name>
<proteinExistence type="predicted"/>
<protein>
    <submittedName>
        <fullName evidence="1">Uncharacterized protein</fullName>
    </submittedName>
</protein>
<evidence type="ECO:0000313" key="1">
    <source>
        <dbReference type="EMBL" id="WRI22010.1"/>
    </source>
</evidence>
<keyword evidence="2" id="KW-1185">Reference proteome</keyword>
<reference evidence="1 2" key="1">
    <citation type="submission" date="2023-12" db="EMBL/GenBank/DDBJ databases">
        <title>First complete genome sequence of Pseudomonas canadensis strain Pcan-CK-23 isolated from homogenized tissues of Zophobas morio larvae.</title>
        <authorList>
            <person name="Kundlacz C."/>
            <person name="Aldeia C."/>
            <person name="Eddoubaji Y."/>
            <person name="Campos-Madueno E.I."/>
            <person name="Endimiani A."/>
        </authorList>
    </citation>
    <scope>NUCLEOTIDE SEQUENCE [LARGE SCALE GENOMIC DNA]</scope>
    <source>
        <strain evidence="1 2">Pcan-CK-23</strain>
    </source>
</reference>
<dbReference type="RefSeq" id="WP_323985859.1">
    <property type="nucleotide sequence ID" value="NZ_CP139639.1"/>
</dbReference>
<evidence type="ECO:0000313" key="2">
    <source>
        <dbReference type="Proteomes" id="UP001322392"/>
    </source>
</evidence>